<comment type="caution">
    <text evidence="1">The sequence shown here is derived from an EMBL/GenBank/DDBJ whole genome shotgun (WGS) entry which is preliminary data.</text>
</comment>
<name>A0A6M1PEW8_9BACL</name>
<dbReference type="AlphaFoldDB" id="A0A6M1PEW8"/>
<proteinExistence type="predicted"/>
<reference evidence="1 2" key="1">
    <citation type="submission" date="2020-02" db="EMBL/GenBank/DDBJ databases">
        <authorList>
            <person name="Gao J."/>
            <person name="Sun J."/>
        </authorList>
    </citation>
    <scope>NUCLEOTIDE SEQUENCE [LARGE SCALE GENOMIC DNA]</scope>
    <source>
        <strain evidence="1 2">7124</strain>
    </source>
</reference>
<protein>
    <submittedName>
        <fullName evidence="1">Uncharacterized protein</fullName>
    </submittedName>
</protein>
<evidence type="ECO:0000313" key="1">
    <source>
        <dbReference type="EMBL" id="NGM81032.1"/>
    </source>
</evidence>
<organism evidence="1 2">
    <name type="scientific">Paenibacillus apii</name>
    <dbReference type="NCBI Taxonomy" id="1850370"/>
    <lineage>
        <taxon>Bacteria</taxon>
        <taxon>Bacillati</taxon>
        <taxon>Bacillota</taxon>
        <taxon>Bacilli</taxon>
        <taxon>Bacillales</taxon>
        <taxon>Paenibacillaceae</taxon>
        <taxon>Paenibacillus</taxon>
    </lineage>
</organism>
<evidence type="ECO:0000313" key="2">
    <source>
        <dbReference type="Proteomes" id="UP000480151"/>
    </source>
</evidence>
<gene>
    <name evidence="1" type="ORF">G5B47_01260</name>
</gene>
<sequence>MYEDKSKQLTRFLIPEGGKESQKRELLRLTDETERICRLHYNSQGTENDLIVSVSKDRLTVVCHKTSVRSSYELKEAGNLDGVLTLLLDGISLPKTSCGDSPALLLSRQEFYEIRKKASSCSLSELSQRIEKATGDPGLSALFAKSFKSRHLTGELRICTKSGGSGGWSFHYASILADLSCGWLLRMSCGKEDWMSAAPVGKEQFCSAFLRWLLHLKPLVARN</sequence>
<dbReference type="Proteomes" id="UP000480151">
    <property type="component" value="Unassembled WGS sequence"/>
</dbReference>
<dbReference type="EMBL" id="JAAKGU010000001">
    <property type="protein sequence ID" value="NGM81032.1"/>
    <property type="molecule type" value="Genomic_DNA"/>
</dbReference>
<dbReference type="RefSeq" id="WP_165093485.1">
    <property type="nucleotide sequence ID" value="NZ_JAAKGU010000001.1"/>
</dbReference>
<keyword evidence="2" id="KW-1185">Reference proteome</keyword>
<accession>A0A6M1PEW8</accession>